<dbReference type="EMBL" id="CAJOBC010000783">
    <property type="protein sequence ID" value="CAF3625539.1"/>
    <property type="molecule type" value="Genomic_DNA"/>
</dbReference>
<dbReference type="Proteomes" id="UP000663829">
    <property type="component" value="Unassembled WGS sequence"/>
</dbReference>
<evidence type="ECO:0000313" key="3">
    <source>
        <dbReference type="Proteomes" id="UP000663829"/>
    </source>
</evidence>
<protein>
    <submittedName>
        <fullName evidence="1">Uncharacterized protein</fullName>
    </submittedName>
</protein>
<dbReference type="EMBL" id="CAJNOQ010000783">
    <property type="protein sequence ID" value="CAF0838260.1"/>
    <property type="molecule type" value="Genomic_DNA"/>
</dbReference>
<keyword evidence="3" id="KW-1185">Reference proteome</keyword>
<dbReference type="AlphaFoldDB" id="A0A813VGT3"/>
<organism evidence="1 3">
    <name type="scientific">Didymodactylos carnosus</name>
    <dbReference type="NCBI Taxonomy" id="1234261"/>
    <lineage>
        <taxon>Eukaryota</taxon>
        <taxon>Metazoa</taxon>
        <taxon>Spiralia</taxon>
        <taxon>Gnathifera</taxon>
        <taxon>Rotifera</taxon>
        <taxon>Eurotatoria</taxon>
        <taxon>Bdelloidea</taxon>
        <taxon>Philodinida</taxon>
        <taxon>Philodinidae</taxon>
        <taxon>Didymodactylos</taxon>
    </lineage>
</organism>
<gene>
    <name evidence="1" type="ORF">GPM918_LOCUS5424</name>
    <name evidence="2" type="ORF">SRO942_LOCUS5424</name>
</gene>
<dbReference type="Proteomes" id="UP000681722">
    <property type="component" value="Unassembled WGS sequence"/>
</dbReference>
<sequence length="415" mass="48920">MFLFFRIICVVFLIEVLKLKFRYGFVQNFTAHLLVKKIQKRLRLYEEEQKTTKYSLYLGHPILLFNLELTVALSIKQMLAHLIQAIFACSHTIFRSIINITLYSLLSRIFLNWFRFNSFVTFLCTAWCITKITKYIRRLWLNARLQNKKPTEKILVNELIWKSDDNNDNENDFKDNWNKLIKDEYEHFFSGVVRIPFENGWVCIGVMVIVNYLTNNAGFSYLSALFRTVSCVVLVCCGSSIRYQTLINRDRQEQQLQQPVQDNDTTTKYLVLSNNGPVAAYEIQTCKLNNKFTVVFYSCHSKYIDYITDIGMFSIKNILNCVSTYCHKYGCSQCQIIWSLPMYKNEWTQILQTNRFKPKTVWTEFSYLPLVESTVTQYQYEFILEEHNTEISNTDDTENKDVVTDQINESSSNIC</sequence>
<evidence type="ECO:0000313" key="1">
    <source>
        <dbReference type="EMBL" id="CAF0838260.1"/>
    </source>
</evidence>
<reference evidence="1" key="1">
    <citation type="submission" date="2021-02" db="EMBL/GenBank/DDBJ databases">
        <authorList>
            <person name="Nowell W R."/>
        </authorList>
    </citation>
    <scope>NUCLEOTIDE SEQUENCE</scope>
</reference>
<name>A0A813VGT3_9BILA</name>
<comment type="caution">
    <text evidence="1">The sequence shown here is derived from an EMBL/GenBank/DDBJ whole genome shotgun (WGS) entry which is preliminary data.</text>
</comment>
<evidence type="ECO:0000313" key="2">
    <source>
        <dbReference type="EMBL" id="CAF3625539.1"/>
    </source>
</evidence>
<proteinExistence type="predicted"/>
<dbReference type="OrthoDB" id="9981218at2759"/>
<accession>A0A813VGT3</accession>